<name>A0ABR3GGT6_9PEZI</name>
<feature type="repeat" description="ANK" evidence="3">
    <location>
        <begin position="172"/>
        <end position="204"/>
    </location>
</feature>
<dbReference type="SMART" id="SM00248">
    <property type="entry name" value="ANK"/>
    <property type="match status" value="5"/>
</dbReference>
<keyword evidence="5" id="KW-1185">Reference proteome</keyword>
<feature type="repeat" description="ANK" evidence="3">
    <location>
        <begin position="71"/>
        <end position="103"/>
    </location>
</feature>
<protein>
    <submittedName>
        <fullName evidence="4">Uncharacterized protein</fullName>
    </submittedName>
</protein>
<dbReference type="Gene3D" id="1.25.40.20">
    <property type="entry name" value="Ankyrin repeat-containing domain"/>
    <property type="match status" value="1"/>
</dbReference>
<gene>
    <name evidence="4" type="ORF">Q9L58_005876</name>
</gene>
<keyword evidence="2 3" id="KW-0040">ANK repeat</keyword>
<dbReference type="InterPro" id="IPR002110">
    <property type="entry name" value="Ankyrin_rpt"/>
</dbReference>
<evidence type="ECO:0000313" key="5">
    <source>
        <dbReference type="Proteomes" id="UP001447188"/>
    </source>
</evidence>
<reference evidence="4 5" key="1">
    <citation type="submission" date="2024-02" db="EMBL/GenBank/DDBJ databases">
        <title>Discinaceae phylogenomics.</title>
        <authorList>
            <person name="Dirks A.C."/>
            <person name="James T.Y."/>
        </authorList>
    </citation>
    <scope>NUCLEOTIDE SEQUENCE [LARGE SCALE GENOMIC DNA]</scope>
    <source>
        <strain evidence="4 5">ACD0624</strain>
    </source>
</reference>
<dbReference type="Proteomes" id="UP001447188">
    <property type="component" value="Unassembled WGS sequence"/>
</dbReference>
<dbReference type="PANTHER" id="PTHR24198">
    <property type="entry name" value="ANKYRIN REPEAT AND PROTEIN KINASE DOMAIN-CONTAINING PROTEIN"/>
    <property type="match status" value="1"/>
</dbReference>
<dbReference type="Pfam" id="PF12796">
    <property type="entry name" value="Ank_2"/>
    <property type="match status" value="1"/>
</dbReference>
<evidence type="ECO:0000256" key="1">
    <source>
        <dbReference type="ARBA" id="ARBA00022737"/>
    </source>
</evidence>
<evidence type="ECO:0000256" key="3">
    <source>
        <dbReference type="PROSITE-ProRule" id="PRU00023"/>
    </source>
</evidence>
<comment type="caution">
    <text evidence="4">The sequence shown here is derived from an EMBL/GenBank/DDBJ whole genome shotgun (WGS) entry which is preliminary data.</text>
</comment>
<dbReference type="SUPFAM" id="SSF48403">
    <property type="entry name" value="Ankyrin repeat"/>
    <property type="match status" value="1"/>
</dbReference>
<keyword evidence="1" id="KW-0677">Repeat</keyword>
<dbReference type="PROSITE" id="PS50088">
    <property type="entry name" value="ANK_REPEAT"/>
    <property type="match status" value="4"/>
</dbReference>
<dbReference type="PANTHER" id="PTHR24198:SF188">
    <property type="entry name" value="ANKYRIN REPEAT DOMAIN 55"/>
    <property type="match status" value="1"/>
</dbReference>
<accession>A0ABR3GGT6</accession>
<dbReference type="InterPro" id="IPR036770">
    <property type="entry name" value="Ankyrin_rpt-contain_sf"/>
</dbReference>
<dbReference type="EMBL" id="JBBBZM010000076">
    <property type="protein sequence ID" value="KAL0635151.1"/>
    <property type="molecule type" value="Genomic_DNA"/>
</dbReference>
<proteinExistence type="predicted"/>
<evidence type="ECO:0000256" key="2">
    <source>
        <dbReference type="ARBA" id="ARBA00023043"/>
    </source>
</evidence>
<sequence>MLRRYRSLCTKLLGGLIMPTLLDLPNELFLQIAASLSHRELSRLMRTNRFLARLLAPALLERAISARVGAQGCSILQWAAKHAHLSLITRLLQRGIGVDTKDKTGMTALFSAVIRGRDSAVELLLRNGANPNAESRIGWTPLLLAAVSGTASVTAVLLRNGAAVDAVPGGHSSQTAMHYAAALGHLAVVDVLLAMGCDRGARDLYGVDAVRCARYFGHMDVVRRLLGGGTIVGNECADDEEDVRKLYRSVTATQFQLRLYERCLFIDQS</sequence>
<evidence type="ECO:0000313" key="4">
    <source>
        <dbReference type="EMBL" id="KAL0635151.1"/>
    </source>
</evidence>
<dbReference type="PROSITE" id="PS50297">
    <property type="entry name" value="ANK_REP_REGION"/>
    <property type="match status" value="4"/>
</dbReference>
<dbReference type="Pfam" id="PF13637">
    <property type="entry name" value="Ank_4"/>
    <property type="match status" value="1"/>
</dbReference>
<dbReference type="Pfam" id="PF00023">
    <property type="entry name" value="Ank"/>
    <property type="match status" value="1"/>
</dbReference>
<organism evidence="4 5">
    <name type="scientific">Discina gigas</name>
    <dbReference type="NCBI Taxonomy" id="1032678"/>
    <lineage>
        <taxon>Eukaryota</taxon>
        <taxon>Fungi</taxon>
        <taxon>Dikarya</taxon>
        <taxon>Ascomycota</taxon>
        <taxon>Pezizomycotina</taxon>
        <taxon>Pezizomycetes</taxon>
        <taxon>Pezizales</taxon>
        <taxon>Discinaceae</taxon>
        <taxon>Discina</taxon>
    </lineage>
</organism>
<feature type="repeat" description="ANK" evidence="3">
    <location>
        <begin position="137"/>
        <end position="169"/>
    </location>
</feature>
<feature type="repeat" description="ANK" evidence="3">
    <location>
        <begin position="104"/>
        <end position="136"/>
    </location>
</feature>